<dbReference type="Pfam" id="PF01161">
    <property type="entry name" value="PBP"/>
    <property type="match status" value="1"/>
</dbReference>
<keyword evidence="3" id="KW-1185">Reference proteome</keyword>
<dbReference type="InterPro" id="IPR035810">
    <property type="entry name" value="PEBP_euk"/>
</dbReference>
<gene>
    <name evidence="2" type="ORF">SLS60_005986</name>
</gene>
<proteinExistence type="predicted"/>
<dbReference type="SUPFAM" id="SSF49777">
    <property type="entry name" value="PEBP-like"/>
    <property type="match status" value="1"/>
</dbReference>
<dbReference type="EMBL" id="JAKJXO020000007">
    <property type="protein sequence ID" value="KAL1602570.1"/>
    <property type="molecule type" value="Genomic_DNA"/>
</dbReference>
<dbReference type="InterPro" id="IPR008914">
    <property type="entry name" value="PEBP"/>
</dbReference>
<dbReference type="Proteomes" id="UP001521785">
    <property type="component" value="Unassembled WGS sequence"/>
</dbReference>
<evidence type="ECO:0000313" key="3">
    <source>
        <dbReference type="Proteomes" id="UP001521785"/>
    </source>
</evidence>
<dbReference type="Gene3D" id="3.90.280.10">
    <property type="entry name" value="PEBP-like"/>
    <property type="match status" value="1"/>
</dbReference>
<dbReference type="CDD" id="cd00866">
    <property type="entry name" value="PEBP_euk"/>
    <property type="match status" value="1"/>
</dbReference>
<organism evidence="2 3">
    <name type="scientific">Paraconiothyrium brasiliense</name>
    <dbReference type="NCBI Taxonomy" id="300254"/>
    <lineage>
        <taxon>Eukaryota</taxon>
        <taxon>Fungi</taxon>
        <taxon>Dikarya</taxon>
        <taxon>Ascomycota</taxon>
        <taxon>Pezizomycotina</taxon>
        <taxon>Dothideomycetes</taxon>
        <taxon>Pleosporomycetidae</taxon>
        <taxon>Pleosporales</taxon>
        <taxon>Massarineae</taxon>
        <taxon>Didymosphaeriaceae</taxon>
        <taxon>Paraconiothyrium</taxon>
    </lineage>
</organism>
<feature type="compositionally biased region" description="Basic and acidic residues" evidence="1">
    <location>
        <begin position="41"/>
        <end position="52"/>
    </location>
</feature>
<feature type="region of interest" description="Disordered" evidence="1">
    <location>
        <begin position="36"/>
        <end position="62"/>
    </location>
</feature>
<name>A0ABR3RDQ6_9PLEO</name>
<accession>A0ABR3RDQ6</accession>
<evidence type="ECO:0008006" key="4">
    <source>
        <dbReference type="Google" id="ProtNLM"/>
    </source>
</evidence>
<dbReference type="PANTHER" id="PTHR11362:SF148">
    <property type="entry name" value="CARBOXYPEPTIDASE Y INHIBITOR"/>
    <property type="match status" value="1"/>
</dbReference>
<dbReference type="PANTHER" id="PTHR11362">
    <property type="entry name" value="PHOSPHATIDYLETHANOLAMINE-BINDING PROTEIN"/>
    <property type="match status" value="1"/>
</dbReference>
<sequence length="250" mass="27559">MSQDKQQILREHKVIPDVLPEGTQLSYDLKVKFPDTTLDAPGKELGREETQPEPKLFLSPPPKEERSDYVLILTDPDLMADNDQNFGQVRHWLSTNVSVKNDGELAVQSSTPNDISPYIGPAPLPNYVSPRPHRYIFILARPASGGPDQVSVSAEDLQKLQEPYAAAFKGAQKADVQDLKDRWGFNTQKFLESKGLKVEAATFMLVGGTLKSAAANVMMSGQAMANKVEFAPSVPAQATLLTVDRLWVNK</sequence>
<protein>
    <recommendedName>
        <fullName evidence="4">PEBP-like protein</fullName>
    </recommendedName>
</protein>
<dbReference type="InterPro" id="IPR036610">
    <property type="entry name" value="PEBP-like_sf"/>
</dbReference>
<reference evidence="2 3" key="1">
    <citation type="submission" date="2024-02" db="EMBL/GenBank/DDBJ databases">
        <title>De novo assembly and annotation of 12 fungi associated with fruit tree decline syndrome in Ontario, Canada.</title>
        <authorList>
            <person name="Sulman M."/>
            <person name="Ellouze W."/>
            <person name="Ilyukhin E."/>
        </authorList>
    </citation>
    <scope>NUCLEOTIDE SEQUENCE [LARGE SCALE GENOMIC DNA]</scope>
    <source>
        <strain evidence="2 3">M42-189</strain>
    </source>
</reference>
<evidence type="ECO:0000256" key="1">
    <source>
        <dbReference type="SAM" id="MobiDB-lite"/>
    </source>
</evidence>
<comment type="caution">
    <text evidence="2">The sequence shown here is derived from an EMBL/GenBank/DDBJ whole genome shotgun (WGS) entry which is preliminary data.</text>
</comment>
<evidence type="ECO:0000313" key="2">
    <source>
        <dbReference type="EMBL" id="KAL1602570.1"/>
    </source>
</evidence>